<dbReference type="Gene3D" id="3.30.40.10">
    <property type="entry name" value="Zinc/RING finger domain, C3HC4 (zinc finger)"/>
    <property type="match status" value="1"/>
</dbReference>
<sequence>MGQTQSAPQHAAHSSNRGGGDRWVDAFKLAFITTAVAALQFVRYQLSDEPHSQDRNGRDRRHNRHHNKPLLELPVEVRRACIDLIDYHAMPLLVDQWRLKLVSVLLSPERGPIIEECSPSNRQSLLDTLTTYQRARRAANARTSQPRNPIPFQEATTSSSRPTEADARETAAAVAAAKRAEEMERERRERERARERLRNAPGPRAVAEPSAPPMPSSFPEAEEGWTQVAPSAPSTTSMAQPEECHICMEADVEVEVDSCHHGMCIECARAICSMTDRAAQCPFCRGPIMSMSPVTPGAKHPQQQHASGQAIRS</sequence>
<dbReference type="InterPro" id="IPR017907">
    <property type="entry name" value="Znf_RING_CS"/>
</dbReference>
<keyword evidence="3" id="KW-0862">Zinc</keyword>
<reference evidence="7 8" key="1">
    <citation type="journal article" date="2024" name="Nat. Commun.">
        <title>Phylogenomics reveals the evolutionary origins of lichenization in chlorophyte algae.</title>
        <authorList>
            <person name="Puginier C."/>
            <person name="Libourel C."/>
            <person name="Otte J."/>
            <person name="Skaloud P."/>
            <person name="Haon M."/>
            <person name="Grisel S."/>
            <person name="Petersen M."/>
            <person name="Berrin J.G."/>
            <person name="Delaux P.M."/>
            <person name="Dal Grande F."/>
            <person name="Keller J."/>
        </authorList>
    </citation>
    <scope>NUCLEOTIDE SEQUENCE [LARGE SCALE GENOMIC DNA]</scope>
    <source>
        <strain evidence="7 8">SAG 2036</strain>
    </source>
</reference>
<dbReference type="Proteomes" id="UP001465755">
    <property type="component" value="Unassembled WGS sequence"/>
</dbReference>
<organism evidence="7 8">
    <name type="scientific">Symbiochloris irregularis</name>
    <dbReference type="NCBI Taxonomy" id="706552"/>
    <lineage>
        <taxon>Eukaryota</taxon>
        <taxon>Viridiplantae</taxon>
        <taxon>Chlorophyta</taxon>
        <taxon>core chlorophytes</taxon>
        <taxon>Trebouxiophyceae</taxon>
        <taxon>Trebouxiales</taxon>
        <taxon>Trebouxiaceae</taxon>
        <taxon>Symbiochloris</taxon>
    </lineage>
</organism>
<keyword evidence="2 4" id="KW-0863">Zinc-finger</keyword>
<dbReference type="Pfam" id="PF13920">
    <property type="entry name" value="zf-C3HC4_3"/>
    <property type="match status" value="1"/>
</dbReference>
<name>A0AAW1NXP0_9CHLO</name>
<dbReference type="EMBL" id="JALJOQ010000087">
    <property type="protein sequence ID" value="KAK9799801.1"/>
    <property type="molecule type" value="Genomic_DNA"/>
</dbReference>
<dbReference type="InterPro" id="IPR001841">
    <property type="entry name" value="Znf_RING"/>
</dbReference>
<feature type="compositionally biased region" description="Polar residues" evidence="5">
    <location>
        <begin position="301"/>
        <end position="313"/>
    </location>
</feature>
<feature type="region of interest" description="Disordered" evidence="5">
    <location>
        <begin position="294"/>
        <end position="313"/>
    </location>
</feature>
<gene>
    <name evidence="7" type="ORF">WJX73_010935</name>
</gene>
<dbReference type="SMART" id="SM00184">
    <property type="entry name" value="RING"/>
    <property type="match status" value="1"/>
</dbReference>
<protein>
    <recommendedName>
        <fullName evidence="6">RING-type domain-containing protein</fullName>
    </recommendedName>
</protein>
<dbReference type="AlphaFoldDB" id="A0AAW1NXP0"/>
<keyword evidence="8" id="KW-1185">Reference proteome</keyword>
<feature type="domain" description="RING-type" evidence="6">
    <location>
        <begin position="244"/>
        <end position="285"/>
    </location>
</feature>
<evidence type="ECO:0000259" key="6">
    <source>
        <dbReference type="PROSITE" id="PS50089"/>
    </source>
</evidence>
<dbReference type="PROSITE" id="PS50089">
    <property type="entry name" value="ZF_RING_2"/>
    <property type="match status" value="1"/>
</dbReference>
<dbReference type="SUPFAM" id="SSF57850">
    <property type="entry name" value="RING/U-box"/>
    <property type="match status" value="1"/>
</dbReference>
<evidence type="ECO:0000256" key="4">
    <source>
        <dbReference type="PROSITE-ProRule" id="PRU00175"/>
    </source>
</evidence>
<accession>A0AAW1NXP0</accession>
<evidence type="ECO:0000256" key="3">
    <source>
        <dbReference type="ARBA" id="ARBA00022833"/>
    </source>
</evidence>
<evidence type="ECO:0000256" key="2">
    <source>
        <dbReference type="ARBA" id="ARBA00022771"/>
    </source>
</evidence>
<feature type="region of interest" description="Disordered" evidence="5">
    <location>
        <begin position="136"/>
        <end position="221"/>
    </location>
</feature>
<dbReference type="InterPro" id="IPR013083">
    <property type="entry name" value="Znf_RING/FYVE/PHD"/>
</dbReference>
<evidence type="ECO:0000256" key="1">
    <source>
        <dbReference type="ARBA" id="ARBA00022723"/>
    </source>
</evidence>
<evidence type="ECO:0000313" key="7">
    <source>
        <dbReference type="EMBL" id="KAK9799801.1"/>
    </source>
</evidence>
<evidence type="ECO:0000313" key="8">
    <source>
        <dbReference type="Proteomes" id="UP001465755"/>
    </source>
</evidence>
<feature type="compositionally biased region" description="Basic and acidic residues" evidence="5">
    <location>
        <begin position="178"/>
        <end position="198"/>
    </location>
</feature>
<evidence type="ECO:0000256" key="5">
    <source>
        <dbReference type="SAM" id="MobiDB-lite"/>
    </source>
</evidence>
<comment type="caution">
    <text evidence="7">The sequence shown here is derived from an EMBL/GenBank/DDBJ whole genome shotgun (WGS) entry which is preliminary data.</text>
</comment>
<proteinExistence type="predicted"/>
<keyword evidence="1" id="KW-0479">Metal-binding</keyword>
<dbReference type="GO" id="GO:0008270">
    <property type="term" value="F:zinc ion binding"/>
    <property type="evidence" value="ECO:0007669"/>
    <property type="project" value="UniProtKB-KW"/>
</dbReference>
<dbReference type="PROSITE" id="PS00518">
    <property type="entry name" value="ZF_RING_1"/>
    <property type="match status" value="1"/>
</dbReference>